<dbReference type="EMBL" id="RSUV01000047">
    <property type="protein sequence ID" value="MIV47297.1"/>
    <property type="molecule type" value="Genomic_DNA"/>
</dbReference>
<dbReference type="Proteomes" id="UP000839530">
    <property type="component" value="Unassembled WGS sequence"/>
</dbReference>
<gene>
    <name evidence="1" type="ORF">A7E06_28590</name>
</gene>
<reference evidence="1" key="1">
    <citation type="submission" date="2018-07" db="EMBL/GenBank/DDBJ databases">
        <authorList>
            <consortium name="GenomeTrakr network: Whole genome sequencing for foodborne pathogen traceback"/>
        </authorList>
    </citation>
    <scope>NUCLEOTIDE SEQUENCE [LARGE SCALE GENOMIC DNA]</scope>
    <source>
        <strain evidence="1">CFSAN048114</strain>
    </source>
</reference>
<proteinExistence type="predicted"/>
<comment type="caution">
    <text evidence="1">The sequence shown here is derived from an EMBL/GenBank/DDBJ whole genome shotgun (WGS) entry which is preliminary data.</text>
</comment>
<sequence>RTAFISPAEARKLCGTEASAGYENTRDPLRI</sequence>
<accession>A0A3V9D3X6</accession>
<dbReference type="AlphaFoldDB" id="A0A3V9D3X6"/>
<name>A0A3V9D3X6_SALER</name>
<evidence type="ECO:0000313" key="1">
    <source>
        <dbReference type="EMBL" id="MIV47297.1"/>
    </source>
</evidence>
<feature type="non-terminal residue" evidence="1">
    <location>
        <position position="1"/>
    </location>
</feature>
<protein>
    <submittedName>
        <fullName evidence="1">Transcriptional regulator</fullName>
    </submittedName>
</protein>
<organism evidence="1">
    <name type="scientific">Salmonella enterica</name>
    <name type="common">Salmonella choleraesuis</name>
    <dbReference type="NCBI Taxonomy" id="28901"/>
    <lineage>
        <taxon>Bacteria</taxon>
        <taxon>Pseudomonadati</taxon>
        <taxon>Pseudomonadota</taxon>
        <taxon>Gammaproteobacteria</taxon>
        <taxon>Enterobacterales</taxon>
        <taxon>Enterobacteriaceae</taxon>
        <taxon>Salmonella</taxon>
    </lineage>
</organism>